<evidence type="ECO:0000313" key="2">
    <source>
        <dbReference type="EMBL" id="GIE69045.1"/>
    </source>
</evidence>
<evidence type="ECO:0000256" key="1">
    <source>
        <dbReference type="SAM" id="SignalP"/>
    </source>
</evidence>
<dbReference type="EMBL" id="BOMS01000078">
    <property type="protein sequence ID" value="GIE69045.1"/>
    <property type="molecule type" value="Genomic_DNA"/>
</dbReference>
<comment type="caution">
    <text evidence="2">The sequence shown here is derived from an EMBL/GenBank/DDBJ whole genome shotgun (WGS) entry which is preliminary data.</text>
</comment>
<keyword evidence="3" id="KW-1185">Reference proteome</keyword>
<gene>
    <name evidence="2" type="ORF">Apa02nite_051530</name>
</gene>
<sequence length="74" mass="7670">MLAKKVTMPEVLMPLGSAAAASTVLWNAVVTCPASSVAIIGKPPRVRYGGYGHAAVLKPFGNAHIVLPVAHHVE</sequence>
<organism evidence="2 3">
    <name type="scientific">Actinoplanes palleronii</name>
    <dbReference type="NCBI Taxonomy" id="113570"/>
    <lineage>
        <taxon>Bacteria</taxon>
        <taxon>Bacillati</taxon>
        <taxon>Actinomycetota</taxon>
        <taxon>Actinomycetes</taxon>
        <taxon>Micromonosporales</taxon>
        <taxon>Micromonosporaceae</taxon>
        <taxon>Actinoplanes</taxon>
    </lineage>
</organism>
<reference evidence="2 3" key="1">
    <citation type="submission" date="2021-01" db="EMBL/GenBank/DDBJ databases">
        <title>Whole genome shotgun sequence of Actinoplanes palleronii NBRC 14916.</title>
        <authorList>
            <person name="Komaki H."/>
            <person name="Tamura T."/>
        </authorList>
    </citation>
    <scope>NUCLEOTIDE SEQUENCE [LARGE SCALE GENOMIC DNA]</scope>
    <source>
        <strain evidence="2 3">NBRC 14916</strain>
    </source>
</reference>
<feature type="signal peptide" evidence="1">
    <location>
        <begin position="1"/>
        <end position="20"/>
    </location>
</feature>
<keyword evidence="1" id="KW-0732">Signal</keyword>
<feature type="chain" id="PRO_5045591150" description="Secreted protein" evidence="1">
    <location>
        <begin position="21"/>
        <end position="74"/>
    </location>
</feature>
<accession>A0ABQ4BEP5</accession>
<evidence type="ECO:0000313" key="3">
    <source>
        <dbReference type="Proteomes" id="UP000624709"/>
    </source>
</evidence>
<dbReference type="Proteomes" id="UP000624709">
    <property type="component" value="Unassembled WGS sequence"/>
</dbReference>
<name>A0ABQ4BEP5_9ACTN</name>
<protein>
    <recommendedName>
        <fullName evidence="4">Secreted protein</fullName>
    </recommendedName>
</protein>
<proteinExistence type="predicted"/>
<evidence type="ECO:0008006" key="4">
    <source>
        <dbReference type="Google" id="ProtNLM"/>
    </source>
</evidence>